<sequence length="311" mass="34227">MAETRNTLLQALSRTQVVTLTTVEGTLYGLSFALYLTCCRLLLLELSKDKGRRRQNFFTLSHMSLIIICYLLGLAVDAKMVQVSWVDHPTAAPGGGWIYWLDVFSHTGIAGMGYVVAMLIELLTNGMQIWRFLALLGSIVIEIVVICDLIGHQIFISSQGPNLSTARQGLTILTGLIVTSLIGARIALVRRTHIQTMGKSESSNQYFSIIAMLVESFALEFIWTTISIATSFSDATGIPAVNVAVTNLVPPIQIIAYLLVVYRVSTGRAWEKDTEEKLSSLQWNPDAQRTTQMTTTHESIRISGDAPGDEV</sequence>
<keyword evidence="4" id="KW-1185">Reference proteome</keyword>
<comment type="caution">
    <text evidence="3">The sequence shown here is derived from an EMBL/GenBank/DDBJ whole genome shotgun (WGS) entry which is preliminary data.</text>
</comment>
<dbReference type="AlphaFoldDB" id="A0AAD5YXT6"/>
<keyword evidence="2" id="KW-1133">Transmembrane helix</keyword>
<organism evidence="3 4">
    <name type="scientific">Leucocoprinus birnbaumii</name>
    <dbReference type="NCBI Taxonomy" id="56174"/>
    <lineage>
        <taxon>Eukaryota</taxon>
        <taxon>Fungi</taxon>
        <taxon>Dikarya</taxon>
        <taxon>Basidiomycota</taxon>
        <taxon>Agaricomycotina</taxon>
        <taxon>Agaricomycetes</taxon>
        <taxon>Agaricomycetidae</taxon>
        <taxon>Agaricales</taxon>
        <taxon>Agaricineae</taxon>
        <taxon>Agaricaceae</taxon>
        <taxon>Leucocoprinus</taxon>
    </lineage>
</organism>
<accession>A0AAD5YXT6</accession>
<feature type="transmembrane region" description="Helical" evidence="2">
    <location>
        <begin position="96"/>
        <end position="120"/>
    </location>
</feature>
<feature type="transmembrane region" description="Helical" evidence="2">
    <location>
        <begin position="132"/>
        <end position="156"/>
    </location>
</feature>
<gene>
    <name evidence="3" type="ORF">NP233_g4160</name>
</gene>
<keyword evidence="2" id="KW-0812">Transmembrane</keyword>
<feature type="transmembrane region" description="Helical" evidence="2">
    <location>
        <begin position="26"/>
        <end position="44"/>
    </location>
</feature>
<feature type="transmembrane region" description="Helical" evidence="2">
    <location>
        <begin position="56"/>
        <end position="76"/>
    </location>
</feature>
<evidence type="ECO:0000256" key="2">
    <source>
        <dbReference type="SAM" id="Phobius"/>
    </source>
</evidence>
<name>A0AAD5YXT6_9AGAR</name>
<feature type="region of interest" description="Disordered" evidence="1">
    <location>
        <begin position="284"/>
        <end position="311"/>
    </location>
</feature>
<feature type="transmembrane region" description="Helical" evidence="2">
    <location>
        <begin position="168"/>
        <end position="188"/>
    </location>
</feature>
<protein>
    <submittedName>
        <fullName evidence="3">Uncharacterized protein</fullName>
    </submittedName>
</protein>
<feature type="transmembrane region" description="Helical" evidence="2">
    <location>
        <begin position="238"/>
        <end position="262"/>
    </location>
</feature>
<feature type="transmembrane region" description="Helical" evidence="2">
    <location>
        <begin position="209"/>
        <end position="232"/>
    </location>
</feature>
<feature type="compositionally biased region" description="Polar residues" evidence="1">
    <location>
        <begin position="284"/>
        <end position="297"/>
    </location>
</feature>
<evidence type="ECO:0000313" key="3">
    <source>
        <dbReference type="EMBL" id="KAJ3570809.1"/>
    </source>
</evidence>
<proteinExistence type="predicted"/>
<evidence type="ECO:0000313" key="4">
    <source>
        <dbReference type="Proteomes" id="UP001213000"/>
    </source>
</evidence>
<dbReference type="EMBL" id="JANIEX010000217">
    <property type="protein sequence ID" value="KAJ3570809.1"/>
    <property type="molecule type" value="Genomic_DNA"/>
</dbReference>
<keyword evidence="2" id="KW-0472">Membrane</keyword>
<evidence type="ECO:0000256" key="1">
    <source>
        <dbReference type="SAM" id="MobiDB-lite"/>
    </source>
</evidence>
<reference evidence="3" key="1">
    <citation type="submission" date="2022-07" db="EMBL/GenBank/DDBJ databases">
        <title>Genome Sequence of Leucocoprinus birnbaumii.</title>
        <authorList>
            <person name="Buettner E."/>
        </authorList>
    </citation>
    <scope>NUCLEOTIDE SEQUENCE</scope>
    <source>
        <strain evidence="3">VT141</strain>
    </source>
</reference>
<dbReference type="Proteomes" id="UP001213000">
    <property type="component" value="Unassembled WGS sequence"/>
</dbReference>